<feature type="transmembrane region" description="Helical" evidence="1">
    <location>
        <begin position="290"/>
        <end position="310"/>
    </location>
</feature>
<evidence type="ECO:0000313" key="3">
    <source>
        <dbReference type="Proteomes" id="UP001150904"/>
    </source>
</evidence>
<feature type="transmembrane region" description="Helical" evidence="1">
    <location>
        <begin position="197"/>
        <end position="216"/>
    </location>
</feature>
<feature type="transmembrane region" description="Helical" evidence="1">
    <location>
        <begin position="228"/>
        <end position="245"/>
    </location>
</feature>
<proteinExistence type="predicted"/>
<dbReference type="Proteomes" id="UP001150904">
    <property type="component" value="Unassembled WGS sequence"/>
</dbReference>
<keyword evidence="1" id="KW-1133">Transmembrane helix</keyword>
<dbReference type="PANTHER" id="PTHR11360">
    <property type="entry name" value="MONOCARBOXYLATE TRANSPORTER"/>
    <property type="match status" value="1"/>
</dbReference>
<sequence>MSSDEEKRQGPQEPPNGGARAWGVALGAFAAQITTFLSSQSSNAISWIGSLQAFFLFLLGAISGPLSDRLGVKAVVIPSGLTLGVLGGMACGMIFTPVVSCVGQYFTTRRAWAMVVVVSGAAVGGIIFPITLNRLLISFGWSVRDIGFIMLVLIIYAAFQWPYILTNAGFLLALLGHYAPIFYIPDYALERRMSSQLALYQVAILNAPSFFGRLIPNFAGDKLGRFNITIFTYAACAILLFCWTAAISNAAIMVWIAFFGFLSGGAFSLYSPSVAQVCPNPSDISTNYGYLEASMFSGAAFMAGLIYQIIARLLLEKRPWAVA</sequence>
<reference evidence="2" key="1">
    <citation type="submission" date="2022-12" db="EMBL/GenBank/DDBJ databases">
        <authorList>
            <person name="Petersen C."/>
        </authorList>
    </citation>
    <scope>NUCLEOTIDE SEQUENCE</scope>
    <source>
        <strain evidence="2">IBT 15544</strain>
    </source>
</reference>
<feature type="transmembrane region" description="Helical" evidence="1">
    <location>
        <begin position="111"/>
        <end position="132"/>
    </location>
</feature>
<comment type="caution">
    <text evidence="2">The sequence shown here is derived from an EMBL/GenBank/DDBJ whole genome shotgun (WGS) entry which is preliminary data.</text>
</comment>
<feature type="transmembrane region" description="Helical" evidence="1">
    <location>
        <begin position="139"/>
        <end position="159"/>
    </location>
</feature>
<feature type="transmembrane region" description="Helical" evidence="1">
    <location>
        <begin position="74"/>
        <end position="99"/>
    </location>
</feature>
<keyword evidence="1" id="KW-0472">Membrane</keyword>
<dbReference type="Gene3D" id="1.20.1250.20">
    <property type="entry name" value="MFS general substrate transporter like domains"/>
    <property type="match status" value="1"/>
</dbReference>
<feature type="transmembrane region" description="Helical" evidence="1">
    <location>
        <begin position="44"/>
        <end position="62"/>
    </location>
</feature>
<dbReference type="InterPro" id="IPR036259">
    <property type="entry name" value="MFS_trans_sf"/>
</dbReference>
<evidence type="ECO:0000256" key="1">
    <source>
        <dbReference type="SAM" id="Phobius"/>
    </source>
</evidence>
<keyword evidence="1" id="KW-0812">Transmembrane</keyword>
<gene>
    <name evidence="2" type="ORF">N7498_008210</name>
</gene>
<accession>A0A9W9JF01</accession>
<dbReference type="InterPro" id="IPR050327">
    <property type="entry name" value="Proton-linked_MCT"/>
</dbReference>
<dbReference type="PANTHER" id="PTHR11360:SF319">
    <property type="entry name" value="MAJOR FACILITATOR SUPERFAMILY (MFS) PROFILE DOMAIN-CONTAINING PROTEIN"/>
    <property type="match status" value="1"/>
</dbReference>
<feature type="transmembrane region" description="Helical" evidence="1">
    <location>
        <begin position="252"/>
        <end position="270"/>
    </location>
</feature>
<dbReference type="SUPFAM" id="SSF103473">
    <property type="entry name" value="MFS general substrate transporter"/>
    <property type="match status" value="1"/>
</dbReference>
<dbReference type="RefSeq" id="XP_058305260.1">
    <property type="nucleotide sequence ID" value="XM_058455272.1"/>
</dbReference>
<keyword evidence="3" id="KW-1185">Reference proteome</keyword>
<name>A0A9W9JF01_9EURO</name>
<evidence type="ECO:0000313" key="2">
    <source>
        <dbReference type="EMBL" id="KAJ5194772.1"/>
    </source>
</evidence>
<organism evidence="2 3">
    <name type="scientific">Penicillium cinerascens</name>
    <dbReference type="NCBI Taxonomy" id="70096"/>
    <lineage>
        <taxon>Eukaryota</taxon>
        <taxon>Fungi</taxon>
        <taxon>Dikarya</taxon>
        <taxon>Ascomycota</taxon>
        <taxon>Pezizomycotina</taxon>
        <taxon>Eurotiomycetes</taxon>
        <taxon>Eurotiomycetidae</taxon>
        <taxon>Eurotiales</taxon>
        <taxon>Aspergillaceae</taxon>
        <taxon>Penicillium</taxon>
    </lineage>
</organism>
<dbReference type="OrthoDB" id="6499973at2759"/>
<protein>
    <submittedName>
        <fullName evidence="2">Monocarboxylate transporter</fullName>
    </submittedName>
</protein>
<feature type="transmembrane region" description="Helical" evidence="1">
    <location>
        <begin position="165"/>
        <end position="185"/>
    </location>
</feature>
<dbReference type="GeneID" id="83182573"/>
<reference evidence="2" key="2">
    <citation type="journal article" date="2023" name="IMA Fungus">
        <title>Comparative genomic study of the Penicillium genus elucidates a diverse pangenome and 15 lateral gene transfer events.</title>
        <authorList>
            <person name="Petersen C."/>
            <person name="Sorensen T."/>
            <person name="Nielsen M.R."/>
            <person name="Sondergaard T.E."/>
            <person name="Sorensen J.L."/>
            <person name="Fitzpatrick D.A."/>
            <person name="Frisvad J.C."/>
            <person name="Nielsen K.L."/>
        </authorList>
    </citation>
    <scope>NUCLEOTIDE SEQUENCE</scope>
    <source>
        <strain evidence="2">IBT 15544</strain>
    </source>
</reference>
<dbReference type="EMBL" id="JAPQKR010000015">
    <property type="protein sequence ID" value="KAJ5194772.1"/>
    <property type="molecule type" value="Genomic_DNA"/>
</dbReference>
<dbReference type="AlphaFoldDB" id="A0A9W9JF01"/>